<organism evidence="1 2">
    <name type="scientific">Saprolegnia parasitica (strain CBS 223.65)</name>
    <dbReference type="NCBI Taxonomy" id="695850"/>
    <lineage>
        <taxon>Eukaryota</taxon>
        <taxon>Sar</taxon>
        <taxon>Stramenopiles</taxon>
        <taxon>Oomycota</taxon>
        <taxon>Saprolegniomycetes</taxon>
        <taxon>Saprolegniales</taxon>
        <taxon>Saprolegniaceae</taxon>
        <taxon>Saprolegnia</taxon>
    </lineage>
</organism>
<dbReference type="KEGG" id="spar:SPRG_12605"/>
<reference evidence="1 2" key="1">
    <citation type="journal article" date="2013" name="PLoS Genet.">
        <title>Distinctive expansion of potential virulence genes in the genome of the oomycete fish pathogen Saprolegnia parasitica.</title>
        <authorList>
            <person name="Jiang R.H."/>
            <person name="de Bruijn I."/>
            <person name="Haas B.J."/>
            <person name="Belmonte R."/>
            <person name="Lobach L."/>
            <person name="Christie J."/>
            <person name="van den Ackerveken G."/>
            <person name="Bottin A."/>
            <person name="Bulone V."/>
            <person name="Diaz-Moreno S.M."/>
            <person name="Dumas B."/>
            <person name="Fan L."/>
            <person name="Gaulin E."/>
            <person name="Govers F."/>
            <person name="Grenville-Briggs L.J."/>
            <person name="Horner N.R."/>
            <person name="Levin J.Z."/>
            <person name="Mammella M."/>
            <person name="Meijer H.J."/>
            <person name="Morris P."/>
            <person name="Nusbaum C."/>
            <person name="Oome S."/>
            <person name="Phillips A.J."/>
            <person name="van Rooyen D."/>
            <person name="Rzeszutek E."/>
            <person name="Saraiva M."/>
            <person name="Secombes C.J."/>
            <person name="Seidl M.F."/>
            <person name="Snel B."/>
            <person name="Stassen J.H."/>
            <person name="Sykes S."/>
            <person name="Tripathy S."/>
            <person name="van den Berg H."/>
            <person name="Vega-Arreguin J.C."/>
            <person name="Wawra S."/>
            <person name="Young S.K."/>
            <person name="Zeng Q."/>
            <person name="Dieguez-Uribeondo J."/>
            <person name="Russ C."/>
            <person name="Tyler B.M."/>
            <person name="van West P."/>
        </authorList>
    </citation>
    <scope>NUCLEOTIDE SEQUENCE [LARGE SCALE GENOMIC DNA]</scope>
    <source>
        <strain evidence="1 2">CBS 223.65</strain>
    </source>
</reference>
<name>A0A067C4R0_SAPPC</name>
<evidence type="ECO:0000313" key="2">
    <source>
        <dbReference type="Proteomes" id="UP000030745"/>
    </source>
</evidence>
<accession>A0A067C4R0</accession>
<dbReference type="OMA" id="NADMPRN"/>
<sequence>MINADMPRNAVLRGIKRLMYKKDIAATEADYGVSIREAHQAYREAIAIARHELEKNLEAAALAIDSVMHRLRDAGDEVSTHPDFIAAHEHMNAIRLAGAKRLAEIDDELQASLEELKRSYMEKMSSWT</sequence>
<evidence type="ECO:0000313" key="1">
    <source>
        <dbReference type="EMBL" id="KDO21787.1"/>
    </source>
</evidence>
<protein>
    <submittedName>
        <fullName evidence="1">Uncharacterized protein</fullName>
    </submittedName>
</protein>
<dbReference type="EMBL" id="KK583280">
    <property type="protein sequence ID" value="KDO21787.1"/>
    <property type="molecule type" value="Genomic_DNA"/>
</dbReference>
<gene>
    <name evidence="1" type="ORF">SPRG_12605</name>
</gene>
<dbReference type="OrthoDB" id="70171at2759"/>
<dbReference type="AlphaFoldDB" id="A0A067C4R0"/>
<dbReference type="Proteomes" id="UP000030745">
    <property type="component" value="Unassembled WGS sequence"/>
</dbReference>
<dbReference type="RefSeq" id="XP_012207466.1">
    <property type="nucleotide sequence ID" value="XM_012352076.1"/>
</dbReference>
<proteinExistence type="predicted"/>
<dbReference type="GeneID" id="24134549"/>
<keyword evidence="2" id="KW-1185">Reference proteome</keyword>
<dbReference type="VEuPathDB" id="FungiDB:SPRG_12605"/>